<keyword evidence="3 5" id="KW-0456">Lyase</keyword>
<dbReference type="GO" id="GO:0006144">
    <property type="term" value="P:purine nucleobase metabolic process"/>
    <property type="evidence" value="ECO:0007669"/>
    <property type="project" value="UniProtKB-KW"/>
</dbReference>
<dbReference type="GO" id="GO:0050385">
    <property type="term" value="F:ureidoglycolate lyase activity"/>
    <property type="evidence" value="ECO:0007669"/>
    <property type="project" value="UniProtKB-EC"/>
</dbReference>
<dbReference type="SUPFAM" id="SSF51182">
    <property type="entry name" value="RmlC-like cupins"/>
    <property type="match status" value="1"/>
</dbReference>
<evidence type="ECO:0000256" key="1">
    <source>
        <dbReference type="ARBA" id="ARBA00011738"/>
    </source>
</evidence>
<dbReference type="InterPro" id="IPR047233">
    <property type="entry name" value="UAH_cupin"/>
</dbReference>
<evidence type="ECO:0000313" key="5">
    <source>
        <dbReference type="EMBL" id="VAW01619.1"/>
    </source>
</evidence>
<dbReference type="InterPro" id="IPR007247">
    <property type="entry name" value="Ureidogly_lyase"/>
</dbReference>
<reference evidence="5" key="1">
    <citation type="submission" date="2018-06" db="EMBL/GenBank/DDBJ databases">
        <authorList>
            <person name="Zhirakovskaya E."/>
        </authorList>
    </citation>
    <scope>NUCLEOTIDE SEQUENCE</scope>
</reference>
<dbReference type="PANTHER" id="PTHR21221">
    <property type="entry name" value="UREIDOGLYCOLATE HYDROLASE"/>
    <property type="match status" value="1"/>
</dbReference>
<proteinExistence type="predicted"/>
<dbReference type="PANTHER" id="PTHR21221:SF1">
    <property type="entry name" value="UREIDOGLYCOLATE LYASE"/>
    <property type="match status" value="1"/>
</dbReference>
<dbReference type="CDD" id="cd20298">
    <property type="entry name" value="cupin_UAH"/>
    <property type="match status" value="1"/>
</dbReference>
<dbReference type="InterPro" id="IPR011051">
    <property type="entry name" value="RmlC_Cupin_sf"/>
</dbReference>
<comment type="subunit">
    <text evidence="1">Homodimer.</text>
</comment>
<dbReference type="NCBIfam" id="NF009932">
    <property type="entry name" value="PRK13395.1"/>
    <property type="match status" value="1"/>
</dbReference>
<evidence type="ECO:0000256" key="4">
    <source>
        <dbReference type="ARBA" id="ARBA00047684"/>
    </source>
</evidence>
<dbReference type="AlphaFoldDB" id="A0A3B0SLN5"/>
<dbReference type="InterPro" id="IPR024060">
    <property type="entry name" value="Ureidoglycolate_lyase_dom_sf"/>
</dbReference>
<gene>
    <name evidence="5" type="ORF">MNBD_ALPHA06-2150</name>
</gene>
<dbReference type="GO" id="GO:0004848">
    <property type="term" value="F:ureidoglycolate hydrolase activity"/>
    <property type="evidence" value="ECO:0007669"/>
    <property type="project" value="InterPro"/>
</dbReference>
<keyword evidence="2" id="KW-0659">Purine metabolism</keyword>
<sequence length="165" mass="18118">MSRSLPISPLTQAGFAPFGQVIETAGHTPIAINQGYCQRFDDLAKLDVTAKQGRPVLSIFRSQALETPLYLHQMERHLLASQAFIPLGGRPWLVVVAPAGKFARAQMRGFVASGKQGVNFAPGTWHHFSLALEQATDFLVIDRAAMEPDCEEIKLEPAILLEVPR</sequence>
<name>A0A3B0SLN5_9ZZZZ</name>
<evidence type="ECO:0000256" key="2">
    <source>
        <dbReference type="ARBA" id="ARBA00022631"/>
    </source>
</evidence>
<dbReference type="Pfam" id="PF04115">
    <property type="entry name" value="Ureidogly_lyase"/>
    <property type="match status" value="1"/>
</dbReference>
<organism evidence="5">
    <name type="scientific">hydrothermal vent metagenome</name>
    <dbReference type="NCBI Taxonomy" id="652676"/>
    <lineage>
        <taxon>unclassified sequences</taxon>
        <taxon>metagenomes</taxon>
        <taxon>ecological metagenomes</taxon>
    </lineage>
</organism>
<dbReference type="EMBL" id="UOEE01000324">
    <property type="protein sequence ID" value="VAW01619.1"/>
    <property type="molecule type" value="Genomic_DNA"/>
</dbReference>
<evidence type="ECO:0000256" key="3">
    <source>
        <dbReference type="ARBA" id="ARBA00023239"/>
    </source>
</evidence>
<dbReference type="EC" id="4.3.2.3" evidence="5"/>
<accession>A0A3B0SLN5</accession>
<dbReference type="GO" id="GO:0000256">
    <property type="term" value="P:allantoin catabolic process"/>
    <property type="evidence" value="ECO:0007669"/>
    <property type="project" value="InterPro"/>
</dbReference>
<comment type="catalytic activity">
    <reaction evidence="4">
        <text>(S)-ureidoglycolate = urea + glyoxylate</text>
        <dbReference type="Rhea" id="RHEA:11304"/>
        <dbReference type="ChEBI" id="CHEBI:16199"/>
        <dbReference type="ChEBI" id="CHEBI:36655"/>
        <dbReference type="ChEBI" id="CHEBI:57296"/>
        <dbReference type="EC" id="4.3.2.3"/>
    </reaction>
</comment>
<dbReference type="PIRSF" id="PIRSF017306">
    <property type="entry name" value="Ureidogly_hydro"/>
    <property type="match status" value="1"/>
</dbReference>
<protein>
    <submittedName>
        <fullName evidence="5">Ureidoglycolate lyase</fullName>
        <ecNumber evidence="5">4.3.2.3</ecNumber>
    </submittedName>
</protein>
<dbReference type="Gene3D" id="2.60.120.480">
    <property type="entry name" value="Ureidoglycolate hydrolase"/>
    <property type="match status" value="1"/>
</dbReference>